<dbReference type="AlphaFoldDB" id="A0A2N7S1B8"/>
<evidence type="ECO:0000313" key="2">
    <source>
        <dbReference type="Proteomes" id="UP000235739"/>
    </source>
</evidence>
<accession>A0A2N7S1B8</accession>
<dbReference type="GeneID" id="303186869"/>
<reference evidence="1 2" key="1">
    <citation type="journal article" date="2017" name="Elife">
        <title>Extensive horizontal gene transfer in cheese-associated bacteria.</title>
        <authorList>
            <person name="Bonham K.S."/>
            <person name="Wolfe B.E."/>
            <person name="Dutton R.J."/>
        </authorList>
    </citation>
    <scope>NUCLEOTIDE SEQUENCE [LARGE SCALE GENOMIC DNA]</scope>
    <source>
        <strain evidence="1 2">JB182</strain>
    </source>
</reference>
<gene>
    <name evidence="1" type="ORF">CIK84_15005</name>
</gene>
<proteinExistence type="predicted"/>
<dbReference type="OMA" id="ACWALQH"/>
<organism evidence="1 2">
    <name type="scientific">Glutamicibacter arilaitensis</name>
    <dbReference type="NCBI Taxonomy" id="256701"/>
    <lineage>
        <taxon>Bacteria</taxon>
        <taxon>Bacillati</taxon>
        <taxon>Actinomycetota</taxon>
        <taxon>Actinomycetes</taxon>
        <taxon>Micrococcales</taxon>
        <taxon>Micrococcaceae</taxon>
        <taxon>Glutamicibacter</taxon>
    </lineage>
</organism>
<protein>
    <submittedName>
        <fullName evidence="1">DUF4194 domain-containing protein</fullName>
    </submittedName>
</protein>
<dbReference type="RefSeq" id="WP_013350626.1">
    <property type="nucleotide sequence ID" value="NZ_JBQDIL010000005.1"/>
</dbReference>
<evidence type="ECO:0000313" key="1">
    <source>
        <dbReference type="EMBL" id="PMQ19929.1"/>
    </source>
</evidence>
<comment type="caution">
    <text evidence="1">The sequence shown here is derived from an EMBL/GenBank/DDBJ whole genome shotgun (WGS) entry which is preliminary data.</text>
</comment>
<dbReference type="Proteomes" id="UP000235739">
    <property type="component" value="Unassembled WGS sequence"/>
</dbReference>
<dbReference type="EMBL" id="PNQX01000002">
    <property type="protein sequence ID" value="PMQ19929.1"/>
    <property type="molecule type" value="Genomic_DNA"/>
</dbReference>
<dbReference type="InterPro" id="IPR025449">
    <property type="entry name" value="JetB"/>
</dbReference>
<dbReference type="Pfam" id="PF13835">
    <property type="entry name" value="DUF4194"/>
    <property type="match status" value="1"/>
</dbReference>
<name>A0A2N7S1B8_9MICC</name>
<sequence length="226" mass="25302">MTENPAPTDQAVDDSANRDASLWSGDLGELAAGSRRVLVQLVKGPYLSAERHSEAWKILLTDTAALRSRLADLFLDLVLDESLGVAFVRNAPQAAIEAPQVVRTMPLTFMDSALLLFLRRELLRGSGATRVFIGRDEVYDHLNSYRASDTTDEAGFRKRVDSAWTKMLKHSLLVRTDTEDRVEISPILRLVFSTEQIQAVQEEYQRLAGNTRVIAQLEQDEAEETK</sequence>